<reference evidence="2 3" key="1">
    <citation type="journal article" date="2017" name="Mycologia">
        <title>Bifiguratus adelaidae, gen. et sp. nov., a new member of Mucoromycotina in endophytic and soil-dwelling habitats.</title>
        <authorList>
            <person name="Torres-Cruz T.J."/>
            <person name="Billingsley Tobias T.L."/>
            <person name="Almatruk M."/>
            <person name="Hesse C."/>
            <person name="Kuske C.R."/>
            <person name="Desiro A."/>
            <person name="Benucci G.M."/>
            <person name="Bonito G."/>
            <person name="Stajich J.E."/>
            <person name="Dunlap C."/>
            <person name="Arnold A.E."/>
            <person name="Porras-Alfaro A."/>
        </authorList>
    </citation>
    <scope>NUCLEOTIDE SEQUENCE [LARGE SCALE GENOMIC DNA]</scope>
    <source>
        <strain evidence="2 3">AZ0501</strain>
    </source>
</reference>
<dbReference type="Proteomes" id="UP000242875">
    <property type="component" value="Unassembled WGS sequence"/>
</dbReference>
<dbReference type="AlphaFoldDB" id="A0A261XTD2"/>
<keyword evidence="3" id="KW-1185">Reference proteome</keyword>
<evidence type="ECO:0000313" key="3">
    <source>
        <dbReference type="Proteomes" id="UP000242875"/>
    </source>
</evidence>
<comment type="caution">
    <text evidence="2">The sequence shown here is derived from an EMBL/GenBank/DDBJ whole genome shotgun (WGS) entry which is preliminary data.</text>
</comment>
<dbReference type="InterPro" id="IPR016624">
    <property type="entry name" value="UCP014753"/>
</dbReference>
<gene>
    <name evidence="2" type="ORF">BZG36_05405</name>
</gene>
<accession>A0A261XTD2</accession>
<dbReference type="InterPro" id="IPR049349">
    <property type="entry name" value="DUF2264_N"/>
</dbReference>
<dbReference type="OrthoDB" id="5150166at2759"/>
<name>A0A261XTD2_9FUNG</name>
<feature type="domain" description="DUF2264" evidence="1">
    <location>
        <begin position="22"/>
        <end position="133"/>
    </location>
</feature>
<dbReference type="EMBL" id="MVBO01000281">
    <property type="protein sequence ID" value="OZJ01627.1"/>
    <property type="molecule type" value="Genomic_DNA"/>
</dbReference>
<organism evidence="2 3">
    <name type="scientific">Bifiguratus adelaidae</name>
    <dbReference type="NCBI Taxonomy" id="1938954"/>
    <lineage>
        <taxon>Eukaryota</taxon>
        <taxon>Fungi</taxon>
        <taxon>Fungi incertae sedis</taxon>
        <taxon>Mucoromycota</taxon>
        <taxon>Mucoromycotina</taxon>
        <taxon>Endogonomycetes</taxon>
        <taxon>Endogonales</taxon>
        <taxon>Endogonales incertae sedis</taxon>
        <taxon>Bifiguratus</taxon>
    </lineage>
</organism>
<dbReference type="PANTHER" id="PTHR35339">
    <property type="entry name" value="LINALOOL DEHYDRATASE_ISOMERASE DOMAIN-CONTAINING PROTEIN"/>
    <property type="match status" value="1"/>
</dbReference>
<evidence type="ECO:0000313" key="2">
    <source>
        <dbReference type="EMBL" id="OZJ01627.1"/>
    </source>
</evidence>
<protein>
    <recommendedName>
        <fullName evidence="1">DUF2264 domain-containing protein</fullName>
    </recommendedName>
</protein>
<sequence length="133" mass="14608">MIDSSAVPQSHFNPLAGNKFETRDDVIQAVHSLFNPLLPAFSEGKARVQLDASAASFDRASCDLEGFARPLFGIASMVAGGAPFAYWDIYREGLKNGTDPNHPEYWGRVESQDQRQVEMAVIGYALLVVPEHI</sequence>
<dbReference type="PANTHER" id="PTHR35339:SF4">
    <property type="entry name" value="LINALOOL DEHYDRATASE_ISOMERASE DOMAIN-CONTAINING PROTEIN"/>
    <property type="match status" value="1"/>
</dbReference>
<evidence type="ECO:0000259" key="1">
    <source>
        <dbReference type="Pfam" id="PF10022"/>
    </source>
</evidence>
<dbReference type="Pfam" id="PF10022">
    <property type="entry name" value="DUF2264"/>
    <property type="match status" value="1"/>
</dbReference>
<proteinExistence type="predicted"/>